<dbReference type="AlphaFoldDB" id="A0A2D2D3N0"/>
<dbReference type="CDD" id="cd03441">
    <property type="entry name" value="R_hydratase_like"/>
    <property type="match status" value="1"/>
</dbReference>
<dbReference type="Gene3D" id="3.10.129.10">
    <property type="entry name" value="Hotdog Thioesterase"/>
    <property type="match status" value="1"/>
</dbReference>
<dbReference type="InterPro" id="IPR002539">
    <property type="entry name" value="MaoC-like_dom"/>
</dbReference>
<dbReference type="RefSeq" id="WP_003608355.1">
    <property type="nucleotide sequence ID" value="NZ_ADVE02000001.1"/>
</dbReference>
<name>A0A2D2D3N0_METT3</name>
<dbReference type="KEGG" id="mtw:CQW49_17470"/>
<protein>
    <recommendedName>
        <fullName evidence="1">MaoC-like domain-containing protein</fullName>
    </recommendedName>
</protein>
<sequence length="140" mass="15038">MSGLRLPAIGERLPDWRIGPFDAAALAAYAEVSGDDNPIHLDEGLALAIGFRAPPVHGMKLLAAFEPMLLAWRRDLFLARLSGKFVQPVTRGEAVTLTGRVLRASEQEGVFLRLLATGETRAPAIVGEALMIAPQRVGGR</sequence>
<accession>A0A2D2D3N0</accession>
<evidence type="ECO:0000313" key="3">
    <source>
        <dbReference type="Proteomes" id="UP000230709"/>
    </source>
</evidence>
<dbReference type="InterPro" id="IPR029069">
    <property type="entry name" value="HotDog_dom_sf"/>
</dbReference>
<organism evidence="2 3">
    <name type="scientific">Methylosinus trichosporium (strain ATCC 35070 / NCIMB 11131 / UNIQEM 75 / OB3b)</name>
    <dbReference type="NCBI Taxonomy" id="595536"/>
    <lineage>
        <taxon>Bacteria</taxon>
        <taxon>Pseudomonadati</taxon>
        <taxon>Pseudomonadota</taxon>
        <taxon>Alphaproteobacteria</taxon>
        <taxon>Hyphomicrobiales</taxon>
        <taxon>Methylocystaceae</taxon>
        <taxon>Methylosinus</taxon>
    </lineage>
</organism>
<feature type="domain" description="MaoC-like" evidence="1">
    <location>
        <begin position="24"/>
        <end position="100"/>
    </location>
</feature>
<dbReference type="Proteomes" id="UP000230709">
    <property type="component" value="Chromosome"/>
</dbReference>
<proteinExistence type="predicted"/>
<dbReference type="SUPFAM" id="SSF54637">
    <property type="entry name" value="Thioesterase/thiol ester dehydrase-isomerase"/>
    <property type="match status" value="1"/>
</dbReference>
<evidence type="ECO:0000313" key="2">
    <source>
        <dbReference type="EMBL" id="ATQ69469.1"/>
    </source>
</evidence>
<keyword evidence="3" id="KW-1185">Reference proteome</keyword>
<evidence type="ECO:0000259" key="1">
    <source>
        <dbReference type="Pfam" id="PF01575"/>
    </source>
</evidence>
<dbReference type="STRING" id="595536.GCA_000178815_01685"/>
<dbReference type="EMBL" id="CP023737">
    <property type="protein sequence ID" value="ATQ69469.1"/>
    <property type="molecule type" value="Genomic_DNA"/>
</dbReference>
<dbReference type="Pfam" id="PF01575">
    <property type="entry name" value="MaoC_dehydratas"/>
    <property type="match status" value="1"/>
</dbReference>
<gene>
    <name evidence="2" type="ORF">CQW49_17470</name>
</gene>
<reference evidence="3" key="1">
    <citation type="submission" date="2017-10" db="EMBL/GenBank/DDBJ databases">
        <title>Completed PacBio SMRT sequence of Methylosinus trichosporium OB3b reveals presence of a third large plasmid.</title>
        <authorList>
            <person name="Charles T.C."/>
            <person name="Lynch M.D.J."/>
            <person name="Heil J.R."/>
            <person name="Cheng J."/>
        </authorList>
    </citation>
    <scope>NUCLEOTIDE SEQUENCE [LARGE SCALE GENOMIC DNA]</scope>
    <source>
        <strain evidence="3">OB3b</strain>
    </source>
</reference>